<comment type="caution">
    <text evidence="5">The sequence shown here is derived from an EMBL/GenBank/DDBJ whole genome shotgun (WGS) entry which is preliminary data.</text>
</comment>
<organism evidence="5 6">
    <name type="scientific">Rhizobium lusitanum</name>
    <dbReference type="NCBI Taxonomy" id="293958"/>
    <lineage>
        <taxon>Bacteria</taxon>
        <taxon>Pseudomonadati</taxon>
        <taxon>Pseudomonadota</taxon>
        <taxon>Alphaproteobacteria</taxon>
        <taxon>Hyphomicrobiales</taxon>
        <taxon>Rhizobiaceae</taxon>
        <taxon>Rhizobium/Agrobacterium group</taxon>
        <taxon>Rhizobium</taxon>
    </lineage>
</organism>
<dbReference type="GO" id="GO:0003700">
    <property type="term" value="F:DNA-binding transcription factor activity"/>
    <property type="evidence" value="ECO:0007669"/>
    <property type="project" value="InterPro"/>
</dbReference>
<evidence type="ECO:0000256" key="1">
    <source>
        <dbReference type="ARBA" id="ARBA00023015"/>
    </source>
</evidence>
<dbReference type="InterPro" id="IPR001034">
    <property type="entry name" value="DeoR_HTH"/>
</dbReference>
<dbReference type="Gene3D" id="1.10.10.10">
    <property type="entry name" value="Winged helix-like DNA-binding domain superfamily/Winged helix DNA-binding domain"/>
    <property type="match status" value="1"/>
</dbReference>
<dbReference type="Proteomes" id="UP000483035">
    <property type="component" value="Unassembled WGS sequence"/>
</dbReference>
<dbReference type="InterPro" id="IPR036388">
    <property type="entry name" value="WH-like_DNA-bd_sf"/>
</dbReference>
<dbReference type="SUPFAM" id="SSF100950">
    <property type="entry name" value="NagB/RpiA/CoA transferase-like"/>
    <property type="match status" value="1"/>
</dbReference>
<dbReference type="Gene3D" id="3.40.50.1360">
    <property type="match status" value="1"/>
</dbReference>
<dbReference type="InterPro" id="IPR050313">
    <property type="entry name" value="Carb_Metab_HTH_regulators"/>
</dbReference>
<dbReference type="EMBL" id="WUEY01000026">
    <property type="protein sequence ID" value="NEI74187.1"/>
    <property type="molecule type" value="Genomic_DNA"/>
</dbReference>
<sequence length="258" mass="27406">MTPEERRNNILDLVRTEGRASVEQLADSLDISRETIRRDLTELDRRGFLRKVHGGAVVAEPYAGDTGEGPFAARMTENLAAKRAIAKAAAALLKPGDSLFIDTGSTTLMFAEELPALQGLTVITNSAAIAALAAKGEESRVFLIGGEFRRGGQECVGDMAVQHIGQFRAMHAFLTVAAVAATGYMDHDLQEAQIARAMSRQAGKVTILADSSKMDRVGVFEIVPASASSRLIADSIPSNLARQLTAAGVEIIIATATK</sequence>
<gene>
    <name evidence="5" type="ORF">GR212_32015</name>
</gene>
<dbReference type="Pfam" id="PF00455">
    <property type="entry name" value="DeoRC"/>
    <property type="match status" value="1"/>
</dbReference>
<dbReference type="RefSeq" id="WP_163993203.1">
    <property type="nucleotide sequence ID" value="NZ_WUEY01000026.1"/>
</dbReference>
<dbReference type="InterPro" id="IPR018356">
    <property type="entry name" value="Tscrpt_reg_HTH_DeoR_CS"/>
</dbReference>
<dbReference type="SUPFAM" id="SSF46785">
    <property type="entry name" value="Winged helix' DNA-binding domain"/>
    <property type="match status" value="1"/>
</dbReference>
<dbReference type="PANTHER" id="PTHR30363">
    <property type="entry name" value="HTH-TYPE TRANSCRIPTIONAL REGULATOR SRLR-RELATED"/>
    <property type="match status" value="1"/>
</dbReference>
<dbReference type="InterPro" id="IPR014036">
    <property type="entry name" value="DeoR-like_C"/>
</dbReference>
<evidence type="ECO:0000259" key="4">
    <source>
        <dbReference type="PROSITE" id="PS51000"/>
    </source>
</evidence>
<dbReference type="SMART" id="SM00420">
    <property type="entry name" value="HTH_DEOR"/>
    <property type="match status" value="1"/>
</dbReference>
<accession>A0A6L9UJ73</accession>
<dbReference type="PROSITE" id="PS51000">
    <property type="entry name" value="HTH_DEOR_2"/>
    <property type="match status" value="1"/>
</dbReference>
<keyword evidence="3" id="KW-0804">Transcription</keyword>
<evidence type="ECO:0000256" key="3">
    <source>
        <dbReference type="ARBA" id="ARBA00023163"/>
    </source>
</evidence>
<feature type="domain" description="HTH deoR-type" evidence="4">
    <location>
        <begin position="3"/>
        <end position="58"/>
    </location>
</feature>
<dbReference type="InterPro" id="IPR037171">
    <property type="entry name" value="NagB/RpiA_transferase-like"/>
</dbReference>
<dbReference type="InterPro" id="IPR036390">
    <property type="entry name" value="WH_DNA-bd_sf"/>
</dbReference>
<dbReference type="GO" id="GO:0003677">
    <property type="term" value="F:DNA binding"/>
    <property type="evidence" value="ECO:0007669"/>
    <property type="project" value="UniProtKB-KW"/>
</dbReference>
<protein>
    <submittedName>
        <fullName evidence="5">DeoR family transcriptional regulator</fullName>
    </submittedName>
</protein>
<evidence type="ECO:0000256" key="2">
    <source>
        <dbReference type="ARBA" id="ARBA00023125"/>
    </source>
</evidence>
<proteinExistence type="predicted"/>
<keyword evidence="1" id="KW-0805">Transcription regulation</keyword>
<keyword evidence="2" id="KW-0238">DNA-binding</keyword>
<dbReference type="AlphaFoldDB" id="A0A6L9UJ73"/>
<evidence type="ECO:0000313" key="5">
    <source>
        <dbReference type="EMBL" id="NEI74187.1"/>
    </source>
</evidence>
<dbReference type="PANTHER" id="PTHR30363:SF44">
    <property type="entry name" value="AGA OPERON TRANSCRIPTIONAL REPRESSOR-RELATED"/>
    <property type="match status" value="1"/>
</dbReference>
<name>A0A6L9UJ73_9HYPH</name>
<reference evidence="5 6" key="1">
    <citation type="submission" date="2019-12" db="EMBL/GenBank/DDBJ databases">
        <title>Rhizobium genotypes associated with high levels of biological nitrogen fixation by grain legumes in a temperate-maritime cropping system.</title>
        <authorList>
            <person name="Maluk M."/>
            <person name="Francesc Ferrando Molina F."/>
            <person name="Lopez Del Egido L."/>
            <person name="Lafos M."/>
            <person name="Langarica-Fuentes A."/>
            <person name="Gebre Yohannes G."/>
            <person name="Young M.W."/>
            <person name="Martin P."/>
            <person name="Gantlett R."/>
            <person name="Kenicer G."/>
            <person name="Hawes C."/>
            <person name="Begg G.S."/>
            <person name="Quilliam R.S."/>
            <person name="Squire G.R."/>
            <person name="Poole P.S."/>
            <person name="Young P.W."/>
            <person name="Iannetta P.M."/>
            <person name="James E.K."/>
        </authorList>
    </citation>
    <scope>NUCLEOTIDE SEQUENCE [LARGE SCALE GENOMIC DNA]</scope>
    <source>
        <strain evidence="5 6">JHI1118</strain>
    </source>
</reference>
<dbReference type="PRINTS" id="PR00037">
    <property type="entry name" value="HTHLACR"/>
</dbReference>
<dbReference type="SMART" id="SM01134">
    <property type="entry name" value="DeoRC"/>
    <property type="match status" value="1"/>
</dbReference>
<dbReference type="PROSITE" id="PS00894">
    <property type="entry name" value="HTH_DEOR_1"/>
    <property type="match status" value="1"/>
</dbReference>
<dbReference type="Pfam" id="PF08220">
    <property type="entry name" value="HTH_DeoR"/>
    <property type="match status" value="1"/>
</dbReference>
<evidence type="ECO:0000313" key="6">
    <source>
        <dbReference type="Proteomes" id="UP000483035"/>
    </source>
</evidence>